<dbReference type="PANTHER" id="PTHR37981">
    <property type="entry name" value="LIPASE 2"/>
    <property type="match status" value="1"/>
</dbReference>
<sequence length="278" mass="29751">MRKLKSAAVAALMIVAATGAAISTPLGGTETAASTSAQREMGRYTALGDSYASGVGAGRNDPSSGDCLRSENNYPNQWAFRHPDWVLRDVTCSGATIADVREKQLYAVNEETNLVTVTVGGNDAQFASVAEACLTKDDSYCKTATQWMSHYAKNQMVEELSALYTDIKARAPRALVLVFGYPRVIAENGSCAAPIDLSADKRADMNALADALAEGTLAATTKAGVYFVDMREHFNGHEACSDDPWIHGVDPIDRTVTFHPNLDGHAKGYGEKFSATWG</sequence>
<feature type="signal peptide" evidence="3">
    <location>
        <begin position="1"/>
        <end position="20"/>
    </location>
</feature>
<feature type="active site" description="Nucleophile" evidence="1">
    <location>
        <position position="50"/>
    </location>
</feature>
<keyword evidence="2" id="KW-1015">Disulfide bond</keyword>
<accession>A0A6H9USW5</accession>
<feature type="disulfide bond" evidence="2">
    <location>
        <begin position="191"/>
        <end position="240"/>
    </location>
</feature>
<dbReference type="GO" id="GO:0004806">
    <property type="term" value="F:triacylglycerol lipase activity"/>
    <property type="evidence" value="ECO:0007669"/>
    <property type="project" value="TreeGrafter"/>
</dbReference>
<dbReference type="InterPro" id="IPR013830">
    <property type="entry name" value="SGNH_hydro"/>
</dbReference>
<dbReference type="AlphaFoldDB" id="A0A6H9USW5"/>
<evidence type="ECO:0000259" key="4">
    <source>
        <dbReference type="Pfam" id="PF13472"/>
    </source>
</evidence>
<keyword evidence="5" id="KW-0378">Hydrolase</keyword>
<dbReference type="Pfam" id="PF13472">
    <property type="entry name" value="Lipase_GDSL_2"/>
    <property type="match status" value="1"/>
</dbReference>
<organism evidence="5 6">
    <name type="scientific">Streptomyces luteolifulvus</name>
    <dbReference type="NCBI Taxonomy" id="2615112"/>
    <lineage>
        <taxon>Bacteria</taxon>
        <taxon>Bacillati</taxon>
        <taxon>Actinomycetota</taxon>
        <taxon>Actinomycetes</taxon>
        <taxon>Kitasatosporales</taxon>
        <taxon>Streptomycetaceae</taxon>
        <taxon>Streptomyces</taxon>
    </lineage>
</organism>
<feature type="chain" id="PRO_5039180281" evidence="3">
    <location>
        <begin position="21"/>
        <end position="278"/>
    </location>
</feature>
<evidence type="ECO:0000313" key="6">
    <source>
        <dbReference type="Proteomes" id="UP000442707"/>
    </source>
</evidence>
<gene>
    <name evidence="5" type="ORF">F7R91_31525</name>
</gene>
<evidence type="ECO:0000256" key="2">
    <source>
        <dbReference type="PIRSR" id="PIRSR637460-2"/>
    </source>
</evidence>
<dbReference type="EMBL" id="VZRB01000029">
    <property type="protein sequence ID" value="KAB1141740.1"/>
    <property type="molecule type" value="Genomic_DNA"/>
</dbReference>
<feature type="disulfide bond" evidence="2">
    <location>
        <begin position="133"/>
        <end position="141"/>
    </location>
</feature>
<comment type="caution">
    <text evidence="5">The sequence shown here is derived from an EMBL/GenBank/DDBJ whole genome shotgun (WGS) entry which is preliminary data.</text>
</comment>
<keyword evidence="3" id="KW-0732">Signal</keyword>
<feature type="disulfide bond" evidence="2">
    <location>
        <begin position="67"/>
        <end position="92"/>
    </location>
</feature>
<dbReference type="GO" id="GO:0019433">
    <property type="term" value="P:triglyceride catabolic process"/>
    <property type="evidence" value="ECO:0007669"/>
    <property type="project" value="TreeGrafter"/>
</dbReference>
<dbReference type="InterPro" id="IPR037460">
    <property type="entry name" value="SEST-like"/>
</dbReference>
<evidence type="ECO:0000256" key="3">
    <source>
        <dbReference type="SAM" id="SignalP"/>
    </source>
</evidence>
<feature type="active site" evidence="1">
    <location>
        <position position="259"/>
    </location>
</feature>
<dbReference type="SUPFAM" id="SSF52266">
    <property type="entry name" value="SGNH hydrolase"/>
    <property type="match status" value="1"/>
</dbReference>
<dbReference type="CDD" id="cd01823">
    <property type="entry name" value="SEST_like"/>
    <property type="match status" value="1"/>
</dbReference>
<feature type="domain" description="SGNH hydrolase-type esterase" evidence="4">
    <location>
        <begin position="46"/>
        <end position="266"/>
    </location>
</feature>
<dbReference type="Proteomes" id="UP000442707">
    <property type="component" value="Unassembled WGS sequence"/>
</dbReference>
<evidence type="ECO:0000313" key="5">
    <source>
        <dbReference type="EMBL" id="KAB1141740.1"/>
    </source>
</evidence>
<keyword evidence="6" id="KW-1185">Reference proteome</keyword>
<name>A0A6H9USW5_9ACTN</name>
<dbReference type="InterPro" id="IPR036514">
    <property type="entry name" value="SGNH_hydro_sf"/>
</dbReference>
<dbReference type="PANTHER" id="PTHR37981:SF1">
    <property type="entry name" value="SGNH HYDROLASE-TYPE ESTERASE DOMAIN-CONTAINING PROTEIN"/>
    <property type="match status" value="1"/>
</dbReference>
<proteinExistence type="predicted"/>
<evidence type="ECO:0000256" key="1">
    <source>
        <dbReference type="PIRSR" id="PIRSR637460-1"/>
    </source>
</evidence>
<reference evidence="5 6" key="1">
    <citation type="submission" date="2019-09" db="EMBL/GenBank/DDBJ databases">
        <title>Screening of Novel Bioactive Compounds from Soil-Associated.</title>
        <authorList>
            <person name="Zhao S."/>
        </authorList>
    </citation>
    <scope>NUCLEOTIDE SEQUENCE [LARGE SCALE GENOMIC DNA]</scope>
    <source>
        <strain evidence="5 6">HIT-DPA4</strain>
    </source>
</reference>
<dbReference type="Gene3D" id="3.40.50.1110">
    <property type="entry name" value="SGNH hydrolase"/>
    <property type="match status" value="1"/>
</dbReference>
<protein>
    <submittedName>
        <fullName evidence="5">SGNH/GDSL hydrolase family protein</fullName>
    </submittedName>
</protein>